<name>A0A183PZG1_9TREM</name>
<feature type="compositionally biased region" description="Polar residues" evidence="4">
    <location>
        <begin position="120"/>
        <end position="138"/>
    </location>
</feature>
<dbReference type="STRING" id="31246.A0A183PZG1"/>
<feature type="region of interest" description="Disordered" evidence="4">
    <location>
        <begin position="13"/>
        <end position="42"/>
    </location>
</feature>
<dbReference type="InterPro" id="IPR007187">
    <property type="entry name" value="Nucleoporin_Nup133/Nup155_C"/>
</dbReference>
<keyword evidence="2" id="KW-0813">Transport</keyword>
<dbReference type="InterPro" id="IPR042538">
    <property type="entry name" value="Nucleoporin_Nup155_C_3"/>
</dbReference>
<evidence type="ECO:0000313" key="6">
    <source>
        <dbReference type="EMBL" id="VDP80627.1"/>
    </source>
</evidence>
<evidence type="ECO:0000256" key="2">
    <source>
        <dbReference type="ARBA" id="ARBA00022448"/>
    </source>
</evidence>
<sequence>MLTNELKQLKKQLSYQSKQRHQTKQTPGSPSSSPSTVTRGGGHISIMSTTLNDDIDEALGQLIHGPLLSVTEMFANYADRFGLHESKLFLLWASGSQDSALIKAIWRDLLRKILTQPSVDTATQSPLKRSPSTFTPYSKPQDVKTKNRSSTLQLIELTLQDCLSRFGSRFLDDPSTNHLKCSIYFPLSKFSFT</sequence>
<feature type="domain" description="Nucleoporin Nup133/Nup155-like C-terminal" evidence="5">
    <location>
        <begin position="59"/>
        <end position="114"/>
    </location>
</feature>
<keyword evidence="7" id="KW-1185">Reference proteome</keyword>
<dbReference type="EMBL" id="UZAL01042935">
    <property type="protein sequence ID" value="VDP80627.1"/>
    <property type="molecule type" value="Genomic_DNA"/>
</dbReference>
<proteinExistence type="predicted"/>
<dbReference type="GO" id="GO:0005635">
    <property type="term" value="C:nuclear envelope"/>
    <property type="evidence" value="ECO:0007669"/>
    <property type="project" value="UniProtKB-ARBA"/>
</dbReference>
<protein>
    <recommendedName>
        <fullName evidence="5">Nucleoporin Nup133/Nup155-like C-terminal domain-containing protein</fullName>
    </recommendedName>
</protein>
<dbReference type="Pfam" id="PF03177">
    <property type="entry name" value="Nucleoporin_C"/>
    <property type="match status" value="1"/>
</dbReference>
<reference evidence="6 7" key="1">
    <citation type="submission" date="2018-11" db="EMBL/GenBank/DDBJ databases">
        <authorList>
            <consortium name="Pathogen Informatics"/>
        </authorList>
    </citation>
    <scope>NUCLEOTIDE SEQUENCE [LARGE SCALE GENOMIC DNA]</scope>
    <source>
        <strain>Denwood</strain>
        <strain evidence="7">Zambia</strain>
    </source>
</reference>
<feature type="region of interest" description="Disordered" evidence="4">
    <location>
        <begin position="120"/>
        <end position="146"/>
    </location>
</feature>
<evidence type="ECO:0000259" key="5">
    <source>
        <dbReference type="Pfam" id="PF03177"/>
    </source>
</evidence>
<dbReference type="AlphaFoldDB" id="A0A183PZG1"/>
<evidence type="ECO:0000256" key="3">
    <source>
        <dbReference type="ARBA" id="ARBA00023242"/>
    </source>
</evidence>
<organism evidence="6 7">
    <name type="scientific">Schistosoma mattheei</name>
    <dbReference type="NCBI Taxonomy" id="31246"/>
    <lineage>
        <taxon>Eukaryota</taxon>
        <taxon>Metazoa</taxon>
        <taxon>Spiralia</taxon>
        <taxon>Lophotrochozoa</taxon>
        <taxon>Platyhelminthes</taxon>
        <taxon>Trematoda</taxon>
        <taxon>Digenea</taxon>
        <taxon>Strigeidida</taxon>
        <taxon>Schistosomatoidea</taxon>
        <taxon>Schistosomatidae</taxon>
        <taxon>Schistosoma</taxon>
    </lineage>
</organism>
<evidence type="ECO:0000313" key="7">
    <source>
        <dbReference type="Proteomes" id="UP000269396"/>
    </source>
</evidence>
<accession>A0A183PZG1</accession>
<comment type="subcellular location">
    <subcellularLocation>
        <location evidence="1">Nucleus</location>
    </subcellularLocation>
</comment>
<evidence type="ECO:0000256" key="4">
    <source>
        <dbReference type="SAM" id="MobiDB-lite"/>
    </source>
</evidence>
<dbReference type="Proteomes" id="UP000269396">
    <property type="component" value="Unassembled WGS sequence"/>
</dbReference>
<keyword evidence="3" id="KW-0539">Nucleus</keyword>
<evidence type="ECO:0000256" key="1">
    <source>
        <dbReference type="ARBA" id="ARBA00004123"/>
    </source>
</evidence>
<gene>
    <name evidence="6" type="ORF">SMTD_LOCUS19747</name>
</gene>
<feature type="compositionally biased region" description="Low complexity" evidence="4">
    <location>
        <begin position="26"/>
        <end position="38"/>
    </location>
</feature>
<dbReference type="Gene3D" id="1.20.120.1880">
    <property type="entry name" value="Nucleoporin, helical C-terminal domain"/>
    <property type="match status" value="1"/>
</dbReference>